<name>A0A9D2SUS5_9FIRM</name>
<accession>A0A9D2SUS5</accession>
<dbReference type="Gene3D" id="3.40.50.300">
    <property type="entry name" value="P-loop containing nucleotide triphosphate hydrolases"/>
    <property type="match status" value="1"/>
</dbReference>
<comment type="similarity">
    <text evidence="1">Belongs to the ParA family.</text>
</comment>
<evidence type="ECO:0000313" key="6">
    <source>
        <dbReference type="EMBL" id="HJC35967.1"/>
    </source>
</evidence>
<feature type="domain" description="AAA" evidence="5">
    <location>
        <begin position="3"/>
        <end position="179"/>
    </location>
</feature>
<dbReference type="SUPFAM" id="SSF52540">
    <property type="entry name" value="P-loop containing nucleoside triphosphate hydrolases"/>
    <property type="match status" value="1"/>
</dbReference>
<dbReference type="PANTHER" id="PTHR13696">
    <property type="entry name" value="P-LOOP CONTAINING NUCLEOSIDE TRIPHOSPHATE HYDROLASE"/>
    <property type="match status" value="1"/>
</dbReference>
<evidence type="ECO:0000259" key="5">
    <source>
        <dbReference type="Pfam" id="PF13614"/>
    </source>
</evidence>
<dbReference type="Pfam" id="PF13614">
    <property type="entry name" value="AAA_31"/>
    <property type="match status" value="1"/>
</dbReference>
<dbReference type="PIRSF" id="PIRSF009320">
    <property type="entry name" value="Nuc_binding_HP_1000"/>
    <property type="match status" value="1"/>
</dbReference>
<reference evidence="6" key="1">
    <citation type="journal article" date="2021" name="PeerJ">
        <title>Extensive microbial diversity within the chicken gut microbiome revealed by metagenomics and culture.</title>
        <authorList>
            <person name="Gilroy R."/>
            <person name="Ravi A."/>
            <person name="Getino M."/>
            <person name="Pursley I."/>
            <person name="Horton D.L."/>
            <person name="Alikhan N.F."/>
            <person name="Baker D."/>
            <person name="Gharbi K."/>
            <person name="Hall N."/>
            <person name="Watson M."/>
            <person name="Adriaenssens E.M."/>
            <person name="Foster-Nyarko E."/>
            <person name="Jarju S."/>
            <person name="Secka A."/>
            <person name="Antonio M."/>
            <person name="Oren A."/>
            <person name="Chaudhuri R.R."/>
            <person name="La Ragione R."/>
            <person name="Hildebrand F."/>
            <person name="Pallen M.J."/>
        </authorList>
    </citation>
    <scope>NUCLEOTIDE SEQUENCE</scope>
    <source>
        <strain evidence="6">CHK187-11901</strain>
    </source>
</reference>
<reference evidence="6" key="2">
    <citation type="submission" date="2021-04" db="EMBL/GenBank/DDBJ databases">
        <authorList>
            <person name="Gilroy R."/>
        </authorList>
    </citation>
    <scope>NUCLEOTIDE SEQUENCE</scope>
    <source>
        <strain evidence="6">CHK187-11901</strain>
    </source>
</reference>
<evidence type="ECO:0000313" key="7">
    <source>
        <dbReference type="Proteomes" id="UP000823896"/>
    </source>
</evidence>
<comment type="catalytic activity">
    <reaction evidence="2">
        <text>ATP + H2O = ADP + phosphate + H(+)</text>
        <dbReference type="Rhea" id="RHEA:13065"/>
        <dbReference type="ChEBI" id="CHEBI:15377"/>
        <dbReference type="ChEBI" id="CHEBI:15378"/>
        <dbReference type="ChEBI" id="CHEBI:30616"/>
        <dbReference type="ChEBI" id="CHEBI:43474"/>
        <dbReference type="ChEBI" id="CHEBI:456216"/>
    </reaction>
</comment>
<dbReference type="CDD" id="cd02042">
    <property type="entry name" value="ParAB_family"/>
    <property type="match status" value="1"/>
</dbReference>
<sequence length="258" mass="28788">MGKIIAISNQKGGVGKTTTAINLAAGLGYLRNRVLLVDFDPQGNASQGVGASREDGQPTVYNLLMEEYEADDVIEHLRKPPIDIIPANIALAGADLEMVRFEAGKEELLKKKLDPIKERYDYIIIDCPPSLGLLNTNALTAADSVMIPVQCEYYALEGVTQLLLTIRLVQQLFNPDLMIEGVLLTMFDARTKLSVEVQQEVRQHFKDRVYHHYIPRNVKLSESPSRGKSIFEYDVRCEGAKAYAGLANEVVKRNRKQV</sequence>
<dbReference type="Proteomes" id="UP000823896">
    <property type="component" value="Unassembled WGS sequence"/>
</dbReference>
<comment type="caution">
    <text evidence="6">The sequence shown here is derived from an EMBL/GenBank/DDBJ whole genome shotgun (WGS) entry which is preliminary data.</text>
</comment>
<dbReference type="AlphaFoldDB" id="A0A9D2SUS5"/>
<dbReference type="PANTHER" id="PTHR13696:SF52">
    <property type="entry name" value="PARA FAMILY PROTEIN CT_582"/>
    <property type="match status" value="1"/>
</dbReference>
<proteinExistence type="inferred from homology"/>
<comment type="subunit">
    <text evidence="3">Dimerizes in the presence of ATP but not ADP; ATP-binding is required for double-stranded (ds)DNA-binding. Interacts with DnaA.</text>
</comment>
<gene>
    <name evidence="6" type="ORF">H9702_02400</name>
</gene>
<evidence type="ECO:0000256" key="2">
    <source>
        <dbReference type="ARBA" id="ARBA00049360"/>
    </source>
</evidence>
<organism evidence="6 7">
    <name type="scientific">Candidatus Merdibacter merdavium</name>
    <dbReference type="NCBI Taxonomy" id="2838692"/>
    <lineage>
        <taxon>Bacteria</taxon>
        <taxon>Bacillati</taxon>
        <taxon>Bacillota</taxon>
        <taxon>Erysipelotrichia</taxon>
        <taxon>Erysipelotrichales</taxon>
        <taxon>Erysipelotrichaceae</taxon>
        <taxon>Merdibacter</taxon>
    </lineage>
</organism>
<dbReference type="FunFam" id="3.40.50.300:FF:000285">
    <property type="entry name" value="Sporulation initiation inhibitor Soj"/>
    <property type="match status" value="1"/>
</dbReference>
<dbReference type="EMBL" id="DWWM01000012">
    <property type="protein sequence ID" value="HJC35967.1"/>
    <property type="molecule type" value="Genomic_DNA"/>
</dbReference>
<dbReference type="InterPro" id="IPR050678">
    <property type="entry name" value="DNA_Partitioning_ATPase"/>
</dbReference>
<dbReference type="InterPro" id="IPR025669">
    <property type="entry name" value="AAA_dom"/>
</dbReference>
<evidence type="ECO:0000256" key="1">
    <source>
        <dbReference type="ARBA" id="ARBA00006976"/>
    </source>
</evidence>
<protein>
    <recommendedName>
        <fullName evidence="4">Sporulation initiation inhibitor protein Soj</fullName>
    </recommendedName>
</protein>
<evidence type="ECO:0000256" key="3">
    <source>
        <dbReference type="ARBA" id="ARBA00062323"/>
    </source>
</evidence>
<dbReference type="InterPro" id="IPR027417">
    <property type="entry name" value="P-loop_NTPase"/>
</dbReference>
<evidence type="ECO:0000256" key="4">
    <source>
        <dbReference type="ARBA" id="ARBA00071824"/>
    </source>
</evidence>